<protein>
    <recommendedName>
        <fullName evidence="3">Mitochondrial genome maintenance protein MGM101</fullName>
    </recommendedName>
</protein>
<evidence type="ECO:0000256" key="7">
    <source>
        <dbReference type="ARBA" id="ARBA00023128"/>
    </source>
</evidence>
<dbReference type="VEuPathDB" id="FungiDB:PODANS_4_3270"/>
<name>B2AQT1_PODAN</name>
<evidence type="ECO:0000256" key="9">
    <source>
        <dbReference type="ARBA" id="ARBA00023271"/>
    </source>
</evidence>
<keyword evidence="4" id="KW-0227">DNA damage</keyword>
<evidence type="ECO:0000256" key="5">
    <source>
        <dbReference type="ARBA" id="ARBA00022946"/>
    </source>
</evidence>
<proteinExistence type="inferred from homology"/>
<dbReference type="EMBL" id="CU633895">
    <property type="protein sequence ID" value="CAP66509.1"/>
    <property type="molecule type" value="Genomic_DNA"/>
</dbReference>
<dbReference type="GO" id="GO:0036297">
    <property type="term" value="P:interstrand cross-link repair"/>
    <property type="evidence" value="ECO:0007669"/>
    <property type="project" value="TreeGrafter"/>
</dbReference>
<evidence type="ECO:0000256" key="1">
    <source>
        <dbReference type="ARBA" id="ARBA00004436"/>
    </source>
</evidence>
<keyword evidence="9" id="KW-1135">Mitochondrion nucleoid</keyword>
<sequence length="382" mass="41780">EKTGRLNCPVQHPLQPFPQRSLKGPSFCANLPAKISTLPSSYQHHHHHHQNNHLSSSSLPTHRLCDHPQCAPPPSKPTEKASNPSPAHQPPPASSPHQPPPDKPPQPPPPQDQTPTSANPSPNPSPPKPSPQHPPPLPPPKKNPSFLKPPKPTTSTPPSTPLSTTPPPPPPPKPSPPPSNIASPSRPFPPSDSGIDWSSSFHGLSTIAFSPETSSILMAPLDPIDVEMKPDGIIYLPEIKYRRILNRAFGPGAWGLAPRGELVKCCADMKWKKKRFVAQARGECQYFGEDNIPTAGEGCKSNALMRCCKDLGIASELWDPRFIREFKKKHCHEIWVEHVVNGKKRKVWTRKDGEPMYPYKVSKGGATTSSSSARRDDLGPVI</sequence>
<dbReference type="PANTHER" id="PTHR31404">
    <property type="entry name" value="MITOCHONDRIAL GENOME MAINTENANCE PROTEIN MGM101"/>
    <property type="match status" value="1"/>
</dbReference>
<evidence type="ECO:0000313" key="11">
    <source>
        <dbReference type="EMBL" id="CAP66509.1"/>
    </source>
</evidence>
<evidence type="ECO:0000256" key="6">
    <source>
        <dbReference type="ARBA" id="ARBA00023125"/>
    </source>
</evidence>
<dbReference type="AlphaFoldDB" id="B2AQT1"/>
<feature type="compositionally biased region" description="Basic and acidic residues" evidence="10">
    <location>
        <begin position="373"/>
        <end position="382"/>
    </location>
</feature>
<feature type="compositionally biased region" description="Pro residues" evidence="10">
    <location>
        <begin position="158"/>
        <end position="179"/>
    </location>
</feature>
<dbReference type="PANTHER" id="PTHR31404:SF0">
    <property type="entry name" value="MITOCHONDRIAL GENOME MAINTENANCE PROTEIN MGM101"/>
    <property type="match status" value="1"/>
</dbReference>
<evidence type="ECO:0000256" key="10">
    <source>
        <dbReference type="SAM" id="MobiDB-lite"/>
    </source>
</evidence>
<dbReference type="HOGENOM" id="CLU_028692_0_2_1"/>
<feature type="region of interest" description="Disordered" evidence="10">
    <location>
        <begin position="1"/>
        <end position="194"/>
    </location>
</feature>
<evidence type="ECO:0000256" key="3">
    <source>
        <dbReference type="ARBA" id="ARBA00013628"/>
    </source>
</evidence>
<dbReference type="GeneID" id="6190129"/>
<reference evidence="11" key="1">
    <citation type="journal article" date="2008" name="Genome Biol.">
        <title>The genome sequence of the model ascomycete fungus Podospora anserina.</title>
        <authorList>
            <person name="Espagne E."/>
            <person name="Lespinet O."/>
            <person name="Malagnac F."/>
            <person name="Da Silva C."/>
            <person name="Jaillon O."/>
            <person name="Porcel B.M."/>
            <person name="Couloux A."/>
            <person name="Aury J.-M."/>
            <person name="Segurens B."/>
            <person name="Poulain J."/>
            <person name="Anthouard V."/>
            <person name="Grossetete S."/>
            <person name="Khalili H."/>
            <person name="Coppin E."/>
            <person name="Dequard-Chablat M."/>
            <person name="Picard M."/>
            <person name="Contamine V."/>
            <person name="Arnaise S."/>
            <person name="Bourdais A."/>
            <person name="Berteaux-Lecellier V."/>
            <person name="Gautheret D."/>
            <person name="de Vries R.P."/>
            <person name="Battaglia E."/>
            <person name="Coutinho P.M."/>
            <person name="Danchin E.G.J."/>
            <person name="Henrissat B."/>
            <person name="El Khoury R."/>
            <person name="Sainsard-Chanet A."/>
            <person name="Boivin A."/>
            <person name="Pinan-Lucarre B."/>
            <person name="Sellem C.H."/>
            <person name="Debuchy R."/>
            <person name="Wincker P."/>
            <person name="Weissenbach J."/>
            <person name="Silar P."/>
        </authorList>
    </citation>
    <scope>NUCLEOTIDE SEQUENCE [LARGE SCALE GENOMIC DNA]</scope>
    <source>
        <strain evidence="11">S mat+</strain>
    </source>
</reference>
<dbReference type="KEGG" id="pan:PODANSg2871"/>
<dbReference type="Pfam" id="PF06420">
    <property type="entry name" value="Mgm101p"/>
    <property type="match status" value="1"/>
</dbReference>
<comment type="subcellular location">
    <subcellularLocation>
        <location evidence="1">Mitochondrion matrix</location>
        <location evidence="1">Mitochondrion nucleoid</location>
    </subcellularLocation>
</comment>
<dbReference type="GO" id="GO:0003697">
    <property type="term" value="F:single-stranded DNA binding"/>
    <property type="evidence" value="ECO:0007669"/>
    <property type="project" value="InterPro"/>
</dbReference>
<dbReference type="GO" id="GO:0000262">
    <property type="term" value="C:mitochondrial chromosome"/>
    <property type="evidence" value="ECO:0007669"/>
    <property type="project" value="InterPro"/>
</dbReference>
<dbReference type="InterPro" id="IPR009446">
    <property type="entry name" value="Mgm101"/>
</dbReference>
<dbReference type="GO" id="GO:0000725">
    <property type="term" value="P:recombinational repair"/>
    <property type="evidence" value="ECO:0007669"/>
    <property type="project" value="TreeGrafter"/>
</dbReference>
<feature type="region of interest" description="Disordered" evidence="10">
    <location>
        <begin position="359"/>
        <end position="382"/>
    </location>
</feature>
<evidence type="ECO:0000256" key="4">
    <source>
        <dbReference type="ARBA" id="ARBA00022763"/>
    </source>
</evidence>
<dbReference type="RefSeq" id="XP_001905843.1">
    <property type="nucleotide sequence ID" value="XM_001905808.1"/>
</dbReference>
<dbReference type="OrthoDB" id="17164at2759"/>
<evidence type="ECO:0000256" key="2">
    <source>
        <dbReference type="ARBA" id="ARBA00007053"/>
    </source>
</evidence>
<keyword evidence="5" id="KW-0809">Transit peptide</keyword>
<accession>B2AQT1</accession>
<organism evidence="11">
    <name type="scientific">Podospora anserina (strain S / ATCC MYA-4624 / DSM 980 / FGSC 10383)</name>
    <name type="common">Pleurage anserina</name>
    <dbReference type="NCBI Taxonomy" id="515849"/>
    <lineage>
        <taxon>Eukaryota</taxon>
        <taxon>Fungi</taxon>
        <taxon>Dikarya</taxon>
        <taxon>Ascomycota</taxon>
        <taxon>Pezizomycotina</taxon>
        <taxon>Sordariomycetes</taxon>
        <taxon>Sordariomycetidae</taxon>
        <taxon>Sordariales</taxon>
        <taxon>Podosporaceae</taxon>
        <taxon>Podospora</taxon>
        <taxon>Podospora anserina</taxon>
    </lineage>
</organism>
<evidence type="ECO:0000256" key="8">
    <source>
        <dbReference type="ARBA" id="ARBA00023204"/>
    </source>
</evidence>
<feature type="non-terminal residue" evidence="11">
    <location>
        <position position="1"/>
    </location>
</feature>
<reference evidence="11" key="2">
    <citation type="submission" date="2008-07" db="EMBL/GenBank/DDBJ databases">
        <authorList>
            <person name="Genoscope - CEA"/>
        </authorList>
    </citation>
    <scope>NUCLEOTIDE SEQUENCE</scope>
    <source>
        <strain evidence="11">S mat+</strain>
    </source>
</reference>
<gene>
    <name evidence="11" type="ORF">PODANS_4_3270</name>
</gene>
<feature type="compositionally biased region" description="Pro residues" evidence="10">
    <location>
        <begin position="121"/>
        <end position="152"/>
    </location>
</feature>
<keyword evidence="8" id="KW-0234">DNA repair</keyword>
<keyword evidence="7" id="KW-0496">Mitochondrion</keyword>
<feature type="compositionally biased region" description="Pro residues" evidence="10">
    <location>
        <begin position="87"/>
        <end position="112"/>
    </location>
</feature>
<keyword evidence="6" id="KW-0238">DNA-binding</keyword>
<comment type="similarity">
    <text evidence="2">Belongs to the MGM101 family.</text>
</comment>
<dbReference type="PRINTS" id="PR01217">
    <property type="entry name" value="PRICHEXTENSN"/>
</dbReference>